<evidence type="ECO:0000256" key="1">
    <source>
        <dbReference type="SAM" id="MobiDB-lite"/>
    </source>
</evidence>
<keyword evidence="3" id="KW-1185">Reference proteome</keyword>
<dbReference type="Proteomes" id="UP001549307">
    <property type="component" value="Unassembled WGS sequence"/>
</dbReference>
<dbReference type="EMBL" id="JBEPSN010000006">
    <property type="protein sequence ID" value="MET4540834.1"/>
    <property type="molecule type" value="Genomic_DNA"/>
</dbReference>
<name>A0ABV2P7T0_9MICC</name>
<reference evidence="2 3" key="1">
    <citation type="submission" date="2024-06" db="EMBL/GenBank/DDBJ databases">
        <title>Sorghum-associated microbial communities from plants grown in Nebraska, USA.</title>
        <authorList>
            <person name="Schachtman D."/>
        </authorList>
    </citation>
    <scope>NUCLEOTIDE SEQUENCE [LARGE SCALE GENOMIC DNA]</scope>
    <source>
        <strain evidence="2 3">3552</strain>
    </source>
</reference>
<evidence type="ECO:0000313" key="3">
    <source>
        <dbReference type="Proteomes" id="UP001549307"/>
    </source>
</evidence>
<evidence type="ECO:0000313" key="2">
    <source>
        <dbReference type="EMBL" id="MET4540834.1"/>
    </source>
</evidence>
<comment type="caution">
    <text evidence="2">The sequence shown here is derived from an EMBL/GenBank/DDBJ whole genome shotgun (WGS) entry which is preliminary data.</text>
</comment>
<protein>
    <submittedName>
        <fullName evidence="2">Uncharacterized protein</fullName>
    </submittedName>
</protein>
<accession>A0ABV2P7T0</accession>
<gene>
    <name evidence="2" type="ORF">ABIE37_002622</name>
</gene>
<feature type="region of interest" description="Disordered" evidence="1">
    <location>
        <begin position="230"/>
        <end position="252"/>
    </location>
</feature>
<organism evidence="2 3">
    <name type="scientific">Arthrobacter bambusae</name>
    <dbReference type="NCBI Taxonomy" id="1338426"/>
    <lineage>
        <taxon>Bacteria</taxon>
        <taxon>Bacillati</taxon>
        <taxon>Actinomycetota</taxon>
        <taxon>Actinomycetes</taxon>
        <taxon>Micrococcales</taxon>
        <taxon>Micrococcaceae</taxon>
        <taxon>Arthrobacter</taxon>
    </lineage>
</organism>
<proteinExistence type="predicted"/>
<sequence>MSGITCSLPRHGDERPTAAWPPLPLPGVVRCFHNQISGFRARQPQEPHKTAHSETMTRTKPTFNRAAVAAGILLSLAACTMPILEPTPAQTIPHDAATGQTLAEAREAIEAIPGISVTNFVGGNAPNIKGNTGYSVSFRVDPGYTLQAGDVLVDYIVRNVWSVGEGYLPNTQIQISSSTADGEPLFDLESAAAGSGWIPPVSPDPSQHSSVVVQLNPDDSAGARNLEMLTKDGPWPGPVPKPLSATVAVKAG</sequence>